<reference evidence="1" key="1">
    <citation type="submission" date="2021-02" db="EMBL/GenBank/DDBJ databases">
        <authorList>
            <person name="Bekaert M."/>
        </authorList>
    </citation>
    <scope>NUCLEOTIDE SEQUENCE</scope>
    <source>
        <strain evidence="1">IoA-00</strain>
    </source>
</reference>
<keyword evidence="2" id="KW-1185">Reference proteome</keyword>
<dbReference type="Proteomes" id="UP000675881">
    <property type="component" value="Chromosome 14"/>
</dbReference>
<dbReference type="EMBL" id="HG994593">
    <property type="protein sequence ID" value="CAF2847312.1"/>
    <property type="molecule type" value="Genomic_DNA"/>
</dbReference>
<protein>
    <submittedName>
        <fullName evidence="1">(salmon louse) hypothetical protein</fullName>
    </submittedName>
</protein>
<proteinExistence type="predicted"/>
<organism evidence="1 2">
    <name type="scientific">Lepeophtheirus salmonis</name>
    <name type="common">Salmon louse</name>
    <name type="synonym">Caligus salmonis</name>
    <dbReference type="NCBI Taxonomy" id="72036"/>
    <lineage>
        <taxon>Eukaryota</taxon>
        <taxon>Metazoa</taxon>
        <taxon>Ecdysozoa</taxon>
        <taxon>Arthropoda</taxon>
        <taxon>Crustacea</taxon>
        <taxon>Multicrustacea</taxon>
        <taxon>Hexanauplia</taxon>
        <taxon>Copepoda</taxon>
        <taxon>Siphonostomatoida</taxon>
        <taxon>Caligidae</taxon>
        <taxon>Lepeophtheirus</taxon>
    </lineage>
</organism>
<evidence type="ECO:0000313" key="2">
    <source>
        <dbReference type="Proteomes" id="UP000675881"/>
    </source>
</evidence>
<evidence type="ECO:0000313" key="1">
    <source>
        <dbReference type="EMBL" id="CAF2847312.1"/>
    </source>
</evidence>
<gene>
    <name evidence="1" type="ORF">LSAA_5091</name>
</gene>
<dbReference type="OrthoDB" id="5371837at2759"/>
<accession>A0A7R8H3T0</accession>
<name>A0A7R8H3T0_LEPSM</name>
<dbReference type="AlphaFoldDB" id="A0A7R8H3T0"/>
<sequence>MNVSIVVQKDTIKEVDVVDITSDKDNIQISIRGSLGTLTENFDYNKETKSTNITHELEKEEGTEYEIIVPSPQKNNELIDSSKFEFEETLVSVEDSFISINEQTIEFSESEPIDLKFNNDYLKDHNVEIIEEEEIENLPGGESLVTFEIKETIISSEGEINVSEYTTYEVLDKNDDNSHIECELLSKFPDSITSTLSDTDIEKLKEETKEDELLIKETFYENRDSKNLSISTVEENTPFDLEYEITEGESQIAVDSEDGNEENF</sequence>